<proteinExistence type="predicted"/>
<dbReference type="EMBL" id="CM056777">
    <property type="protein sequence ID" value="KAJ8737733.1"/>
    <property type="molecule type" value="Genomic_DNA"/>
</dbReference>
<dbReference type="Proteomes" id="UP001231649">
    <property type="component" value="Chromosome 1"/>
</dbReference>
<reference evidence="1" key="1">
    <citation type="submission" date="2023-03" db="EMBL/GenBank/DDBJ databases">
        <title>Chromosome-level genomes of two armyworms, Mythimna separata and Mythimna loreyi, provide insights into the biosynthesis and reception of sex pheromones.</title>
        <authorList>
            <person name="Zhao H."/>
        </authorList>
    </citation>
    <scope>NUCLEOTIDE SEQUENCE</scope>
    <source>
        <strain evidence="1">BeijingLab</strain>
    </source>
</reference>
<gene>
    <name evidence="1" type="ORF">PYW08_000328</name>
</gene>
<evidence type="ECO:0000313" key="1">
    <source>
        <dbReference type="EMBL" id="KAJ8737733.1"/>
    </source>
</evidence>
<organism evidence="1 2">
    <name type="scientific">Mythimna loreyi</name>
    <dbReference type="NCBI Taxonomy" id="667449"/>
    <lineage>
        <taxon>Eukaryota</taxon>
        <taxon>Metazoa</taxon>
        <taxon>Ecdysozoa</taxon>
        <taxon>Arthropoda</taxon>
        <taxon>Hexapoda</taxon>
        <taxon>Insecta</taxon>
        <taxon>Pterygota</taxon>
        <taxon>Neoptera</taxon>
        <taxon>Endopterygota</taxon>
        <taxon>Lepidoptera</taxon>
        <taxon>Glossata</taxon>
        <taxon>Ditrysia</taxon>
        <taxon>Noctuoidea</taxon>
        <taxon>Noctuidae</taxon>
        <taxon>Noctuinae</taxon>
        <taxon>Hadenini</taxon>
        <taxon>Mythimna</taxon>
    </lineage>
</organism>
<evidence type="ECO:0000313" key="2">
    <source>
        <dbReference type="Proteomes" id="UP001231649"/>
    </source>
</evidence>
<name>A0ACC2RC58_9NEOP</name>
<protein>
    <submittedName>
        <fullName evidence="1">Uncharacterized protein</fullName>
    </submittedName>
</protein>
<sequence length="590" mass="67768">MSLKWIVPVLVLCKIIVITSPSIAGVTYMDHFDFEERYRDANECNPLYWHPLHLPPYCAEVFEKLIRARLATNTPVRIKRKREKQKYQYTYPEDIYEFPYPVYQITSAEYETYSPPINPYAEVLELLKKDIERDPSTPTVTVIPNLGPVALYKQGISKKSENYIKAMAEEYVKATQKWYKKYYKAHGYYPSEKHLFIYDSSKNKTETEEKKKEKEKKPEDDKNKVHRVKTKQGDVVTIIETKNLDIFNKIKPTNKDRKEKVPSSSIVAVKLNQRLGPYQILAQKSENVANALAEAYIAMKKYRKKKSITQLKFLLIVLSLEGSKCSIDGTLSERRRNVTKPGEDPCNPLFWYPHQIPEYCHFRQMSTPPTEPWPELPIPIPVPIPAPLPMLPPPEVPPLVMPPHVMPPEPFPPIPVPHPVMPLPMPLPFGIPLAPTNAMVPVAGVPLPPPPPVFPMPMPPQYPLPYPPPYGSPYPPPVPAPYPPPFPAPYPGPYPPPYPSPYPMPPRNGLGMVPGIPGLVSPDGGINIMPFSDAYSDMLENHKQKMIRRRLRKFLNNYERPPWKSRRHTRRQNQNVDFPEENLNENTIYQ</sequence>
<accession>A0ACC2RC58</accession>
<keyword evidence="2" id="KW-1185">Reference proteome</keyword>
<comment type="caution">
    <text evidence="1">The sequence shown here is derived from an EMBL/GenBank/DDBJ whole genome shotgun (WGS) entry which is preliminary data.</text>
</comment>